<dbReference type="PROSITE" id="PS01109">
    <property type="entry name" value="RIBOSOMAL_L10"/>
    <property type="match status" value="1"/>
</dbReference>
<evidence type="ECO:0000256" key="1">
    <source>
        <dbReference type="ARBA" id="ARBA00002633"/>
    </source>
</evidence>
<accession>A0A6V8P787</accession>
<evidence type="ECO:0000313" key="9">
    <source>
        <dbReference type="EMBL" id="GFP31944.1"/>
    </source>
</evidence>
<evidence type="ECO:0000256" key="4">
    <source>
        <dbReference type="ARBA" id="ARBA00023274"/>
    </source>
</evidence>
<dbReference type="SUPFAM" id="SSF160369">
    <property type="entry name" value="Ribosomal protein L10-like"/>
    <property type="match status" value="1"/>
</dbReference>
<comment type="subunit">
    <text evidence="5 7">Part of the ribosomal stalk of the 50S ribosomal subunit. The N-terminus interacts with L11 and the large rRNA to form the base of the stalk. The C-terminus forms an elongated spine to which L12 dimers bind in a sequential fashion forming a multimeric L10(L12)X complex.</text>
</comment>
<dbReference type="GO" id="GO:0006412">
    <property type="term" value="P:translation"/>
    <property type="evidence" value="ECO:0007669"/>
    <property type="project" value="UniProtKB-UniRule"/>
</dbReference>
<dbReference type="GO" id="GO:0070180">
    <property type="term" value="F:large ribosomal subunit rRNA binding"/>
    <property type="evidence" value="ECO:0007669"/>
    <property type="project" value="UniProtKB-UniRule"/>
</dbReference>
<evidence type="ECO:0000256" key="6">
    <source>
        <dbReference type="ARBA" id="ARBA00035202"/>
    </source>
</evidence>
<evidence type="ECO:0000256" key="2">
    <source>
        <dbReference type="ARBA" id="ARBA00008889"/>
    </source>
</evidence>
<dbReference type="EMBL" id="BLRY01000074">
    <property type="protein sequence ID" value="GFP27850.1"/>
    <property type="molecule type" value="Genomic_DNA"/>
</dbReference>
<reference evidence="10 11" key="1">
    <citation type="journal article" date="2020" name="Front. Microbiol.">
        <title>Single-cell genomics of novel Actinobacteria with the Wood-Ljungdahl pathway discovered in a serpentinizing system.</title>
        <authorList>
            <person name="Merino N."/>
            <person name="Kawai M."/>
            <person name="Boyd E.S."/>
            <person name="Colman D.R."/>
            <person name="McGlynn S.E."/>
            <person name="Nealson K.H."/>
            <person name="Kurokawa K."/>
            <person name="Hongoh Y."/>
        </authorList>
    </citation>
    <scope>NUCLEOTIDE SEQUENCE [LARGE SCALE GENOMIC DNA]</scope>
    <source>
        <strain evidence="8 11">S33</strain>
        <strain evidence="9 10">S42</strain>
    </source>
</reference>
<evidence type="ECO:0000313" key="10">
    <source>
        <dbReference type="Proteomes" id="UP000568877"/>
    </source>
</evidence>
<comment type="caution">
    <text evidence="8">The sequence shown here is derived from an EMBL/GenBank/DDBJ whole genome shotgun (WGS) entry which is preliminary data.</text>
</comment>
<evidence type="ECO:0000256" key="7">
    <source>
        <dbReference type="HAMAP-Rule" id="MF_00362"/>
    </source>
</evidence>
<name>A0A6V8P787_9ACTN</name>
<dbReference type="RefSeq" id="WP_176233504.1">
    <property type="nucleotide sequence ID" value="NZ_BLRY01000074.1"/>
</dbReference>
<comment type="function">
    <text evidence="1 7">Forms part of the ribosomal stalk, playing a central role in the interaction of the ribosome with GTP-bound translation factors.</text>
</comment>
<dbReference type="GO" id="GO:0003735">
    <property type="term" value="F:structural constituent of ribosome"/>
    <property type="evidence" value="ECO:0007669"/>
    <property type="project" value="InterPro"/>
</dbReference>
<dbReference type="Gene3D" id="6.10.250.290">
    <property type="match status" value="1"/>
</dbReference>
<keyword evidence="7" id="KW-0699">rRNA-binding</keyword>
<evidence type="ECO:0000256" key="3">
    <source>
        <dbReference type="ARBA" id="ARBA00022980"/>
    </source>
</evidence>
<keyword evidence="7" id="KW-0694">RNA-binding</keyword>
<dbReference type="InterPro" id="IPR043141">
    <property type="entry name" value="Ribosomal_uL10-like_sf"/>
</dbReference>
<dbReference type="InterPro" id="IPR022973">
    <property type="entry name" value="Ribosomal_uL10_bac"/>
</dbReference>
<dbReference type="InterPro" id="IPR001790">
    <property type="entry name" value="Ribosomal_uL10"/>
</dbReference>
<dbReference type="Gene3D" id="3.30.70.1730">
    <property type="match status" value="1"/>
</dbReference>
<dbReference type="Pfam" id="PF00466">
    <property type="entry name" value="Ribosomal_L10"/>
    <property type="match status" value="1"/>
</dbReference>
<dbReference type="PANTHER" id="PTHR11560">
    <property type="entry name" value="39S RIBOSOMAL PROTEIN L10, MITOCHONDRIAL"/>
    <property type="match status" value="1"/>
</dbReference>
<evidence type="ECO:0000313" key="8">
    <source>
        <dbReference type="EMBL" id="GFP27850.1"/>
    </source>
</evidence>
<proteinExistence type="inferred from homology"/>
<dbReference type="GO" id="GO:0015934">
    <property type="term" value="C:large ribosomal subunit"/>
    <property type="evidence" value="ECO:0007669"/>
    <property type="project" value="InterPro"/>
</dbReference>
<dbReference type="EMBL" id="BLSA01000017">
    <property type="protein sequence ID" value="GFP31944.1"/>
    <property type="molecule type" value="Genomic_DNA"/>
</dbReference>
<comment type="similarity">
    <text evidence="2 7">Belongs to the universal ribosomal protein uL10 family.</text>
</comment>
<keyword evidence="4 7" id="KW-0687">Ribonucleoprotein</keyword>
<keyword evidence="3 7" id="KW-0689">Ribosomal protein</keyword>
<dbReference type="NCBIfam" id="NF000955">
    <property type="entry name" value="PRK00099.1-1"/>
    <property type="match status" value="1"/>
</dbReference>
<dbReference type="HAMAP" id="MF_00362">
    <property type="entry name" value="Ribosomal_uL10"/>
    <property type="match status" value="1"/>
</dbReference>
<protein>
    <recommendedName>
        <fullName evidence="6 7">Large ribosomal subunit protein uL10</fullName>
    </recommendedName>
</protein>
<dbReference type="Proteomes" id="UP000568877">
    <property type="component" value="Unassembled WGS sequence"/>
</dbReference>
<dbReference type="Proteomes" id="UP000591948">
    <property type="component" value="Unassembled WGS sequence"/>
</dbReference>
<sequence>MLKDKKLQLVQDLEEKFNNCQSAVFAEYRGISVKEVDGLRRELQKNSIDFKVVKNTLAKIALDRCQIERADQLLVGPTGIAFGYNDPVLVAKVISNYANSSQFLKIKGAIFGKRIIDTDQVKVLARLPGQEELLARVVFTLNMPLVRLVNALTWPMRSLVYTLKAIEGKKDGLSS</sequence>
<organism evidence="8 11">
    <name type="scientific">Candidatus Hakubella thermalkaliphila</name>
    <dbReference type="NCBI Taxonomy" id="2754717"/>
    <lineage>
        <taxon>Bacteria</taxon>
        <taxon>Bacillati</taxon>
        <taxon>Actinomycetota</taxon>
        <taxon>Actinomycetota incertae sedis</taxon>
        <taxon>Candidatus Hakubellales</taxon>
        <taxon>Candidatus Hakubellaceae</taxon>
        <taxon>Candidatus Hakubella</taxon>
    </lineage>
</organism>
<dbReference type="InterPro" id="IPR047865">
    <property type="entry name" value="Ribosomal_uL10_bac_type"/>
</dbReference>
<dbReference type="CDD" id="cd05797">
    <property type="entry name" value="Ribosomal_L10"/>
    <property type="match status" value="1"/>
</dbReference>
<gene>
    <name evidence="7" type="primary">rplJ</name>
    <name evidence="8" type="ORF">HKBW3S33_01260</name>
    <name evidence="9" type="ORF">HKBW3S42_00250</name>
</gene>
<dbReference type="AlphaFoldDB" id="A0A6V8P787"/>
<evidence type="ECO:0000313" key="11">
    <source>
        <dbReference type="Proteomes" id="UP000591948"/>
    </source>
</evidence>
<evidence type="ECO:0000256" key="5">
    <source>
        <dbReference type="ARBA" id="ARBA00026025"/>
    </source>
</evidence>
<dbReference type="InterPro" id="IPR002363">
    <property type="entry name" value="Ribosomal_uL10_CS_bac"/>
</dbReference>
<keyword evidence="11" id="KW-1185">Reference proteome</keyword>